<dbReference type="GO" id="GO:0006396">
    <property type="term" value="P:RNA processing"/>
    <property type="evidence" value="ECO:0007669"/>
    <property type="project" value="InterPro"/>
</dbReference>
<dbReference type="Proteomes" id="UP000294739">
    <property type="component" value="Unassembled WGS sequence"/>
</dbReference>
<keyword evidence="2 5" id="KW-0489">Methyltransferase</keyword>
<dbReference type="GO" id="GO:0003723">
    <property type="term" value="F:RNA binding"/>
    <property type="evidence" value="ECO:0007669"/>
    <property type="project" value="InterPro"/>
</dbReference>
<dbReference type="EMBL" id="SMKZ01000066">
    <property type="protein sequence ID" value="TDD98831.1"/>
    <property type="molecule type" value="Genomic_DNA"/>
</dbReference>
<dbReference type="CDD" id="cd18095">
    <property type="entry name" value="SpoU-like_rRNA-MTase"/>
    <property type="match status" value="1"/>
</dbReference>
<dbReference type="Pfam" id="PF22435">
    <property type="entry name" value="MRM3-like_sub_bind"/>
    <property type="match status" value="1"/>
</dbReference>
<dbReference type="PANTHER" id="PTHR43191:SF2">
    <property type="entry name" value="RRNA METHYLTRANSFERASE 3, MITOCHONDRIAL"/>
    <property type="match status" value="1"/>
</dbReference>
<sequence length="282" mass="29075">MIIGRRWRPHMLTDRSGRVREARKLLRRPAREKTGRFLAEGPQAVREAVAAGADRVVEVFATPAAAERWPEIVAGARAAGVAVVTADDAALAALSETVTPQGLVAVCRSLTVDLPTALGGGTWLVAVLAEARDPGNAGTVIRCADAAGADAVVLTRGSVDPQGGKAVRASAGSVFHLPVVADVPATEAVDALRRGGLTVLAADGAADLDLDEAESAGMLDGPVAWLFGNEAWGLPDDVRALADHVVSVPIHGRAESLNLATAAAVCLYAAARVQRCRGGRRV</sequence>
<organism evidence="5 6">
    <name type="scientific">Jiangella asiatica</name>
    <dbReference type="NCBI Taxonomy" id="2530372"/>
    <lineage>
        <taxon>Bacteria</taxon>
        <taxon>Bacillati</taxon>
        <taxon>Actinomycetota</taxon>
        <taxon>Actinomycetes</taxon>
        <taxon>Jiangellales</taxon>
        <taxon>Jiangellaceae</taxon>
        <taxon>Jiangella</taxon>
    </lineage>
</organism>
<dbReference type="SUPFAM" id="SSF75217">
    <property type="entry name" value="alpha/beta knot"/>
    <property type="match status" value="1"/>
</dbReference>
<dbReference type="InterPro" id="IPR029026">
    <property type="entry name" value="tRNA_m1G_MTases_N"/>
</dbReference>
<keyword evidence="3 5" id="KW-0808">Transferase</keyword>
<evidence type="ECO:0000256" key="2">
    <source>
        <dbReference type="ARBA" id="ARBA00022603"/>
    </source>
</evidence>
<dbReference type="GO" id="GO:0005737">
    <property type="term" value="C:cytoplasm"/>
    <property type="evidence" value="ECO:0007669"/>
    <property type="project" value="UniProtKB-ARBA"/>
</dbReference>
<dbReference type="GO" id="GO:0008173">
    <property type="term" value="F:RNA methyltransferase activity"/>
    <property type="evidence" value="ECO:0007669"/>
    <property type="project" value="InterPro"/>
</dbReference>
<evidence type="ECO:0000313" key="5">
    <source>
        <dbReference type="EMBL" id="TDD98831.1"/>
    </source>
</evidence>
<dbReference type="PANTHER" id="PTHR43191">
    <property type="entry name" value="RRNA METHYLTRANSFERASE 3"/>
    <property type="match status" value="1"/>
</dbReference>
<proteinExistence type="inferred from homology"/>
<dbReference type="InParanoid" id="A0A4R5CFG6"/>
<dbReference type="SMART" id="SM00967">
    <property type="entry name" value="SpoU_sub_bind"/>
    <property type="match status" value="1"/>
</dbReference>
<dbReference type="Gene3D" id="3.40.1280.10">
    <property type="match status" value="1"/>
</dbReference>
<evidence type="ECO:0000256" key="1">
    <source>
        <dbReference type="ARBA" id="ARBA00007228"/>
    </source>
</evidence>
<dbReference type="Pfam" id="PF00588">
    <property type="entry name" value="SpoU_methylase"/>
    <property type="match status" value="1"/>
</dbReference>
<gene>
    <name evidence="5" type="ORF">E1269_28595</name>
</gene>
<dbReference type="FunCoup" id="A0A4R5CFG6">
    <property type="interactions" value="126"/>
</dbReference>
<protein>
    <submittedName>
        <fullName evidence="5">RNA methyltransferase</fullName>
    </submittedName>
</protein>
<dbReference type="Gene3D" id="3.30.1330.30">
    <property type="match status" value="1"/>
</dbReference>
<accession>A0A4R5CFG6</accession>
<dbReference type="AlphaFoldDB" id="A0A4R5CFG6"/>
<comment type="caution">
    <text evidence="5">The sequence shown here is derived from an EMBL/GenBank/DDBJ whole genome shotgun (WGS) entry which is preliminary data.</text>
</comment>
<evidence type="ECO:0000256" key="3">
    <source>
        <dbReference type="ARBA" id="ARBA00022679"/>
    </source>
</evidence>
<name>A0A4R5CFG6_9ACTN</name>
<reference evidence="5 6" key="1">
    <citation type="submission" date="2019-03" db="EMBL/GenBank/DDBJ databases">
        <title>Draft genome sequences of novel Actinobacteria.</title>
        <authorList>
            <person name="Sahin N."/>
            <person name="Ay H."/>
            <person name="Saygin H."/>
        </authorList>
    </citation>
    <scope>NUCLEOTIDE SEQUENCE [LARGE SCALE GENOMIC DNA]</scope>
    <source>
        <strain evidence="5 6">5K138</strain>
    </source>
</reference>
<dbReference type="OrthoDB" id="9794400at2"/>
<evidence type="ECO:0000313" key="6">
    <source>
        <dbReference type="Proteomes" id="UP000294739"/>
    </source>
</evidence>
<feature type="domain" description="RNA 2-O ribose methyltransferase substrate binding" evidence="4">
    <location>
        <begin position="38"/>
        <end position="113"/>
    </location>
</feature>
<keyword evidence="6" id="KW-1185">Reference proteome</keyword>
<evidence type="ECO:0000259" key="4">
    <source>
        <dbReference type="SMART" id="SM00967"/>
    </source>
</evidence>
<dbReference type="InterPro" id="IPR013123">
    <property type="entry name" value="SpoU_subst-bd"/>
</dbReference>
<dbReference type="InterPro" id="IPR001537">
    <property type="entry name" value="SpoU_MeTrfase"/>
</dbReference>
<dbReference type="InterPro" id="IPR029028">
    <property type="entry name" value="Alpha/beta_knot_MTases"/>
</dbReference>
<dbReference type="GO" id="GO:0032259">
    <property type="term" value="P:methylation"/>
    <property type="evidence" value="ECO:0007669"/>
    <property type="project" value="UniProtKB-KW"/>
</dbReference>
<dbReference type="InterPro" id="IPR053888">
    <property type="entry name" value="MRM3-like_sub_bind"/>
</dbReference>
<dbReference type="InterPro" id="IPR029064">
    <property type="entry name" value="Ribosomal_eL30-like_sf"/>
</dbReference>
<dbReference type="SUPFAM" id="SSF55315">
    <property type="entry name" value="L30e-like"/>
    <property type="match status" value="1"/>
</dbReference>
<comment type="similarity">
    <text evidence="1">Belongs to the class IV-like SAM-binding methyltransferase superfamily. RNA methyltransferase TrmH family.</text>
</comment>
<dbReference type="InterPro" id="IPR051259">
    <property type="entry name" value="rRNA_Methyltransferase"/>
</dbReference>